<feature type="region of interest" description="Disordered" evidence="1">
    <location>
        <begin position="198"/>
        <end position="217"/>
    </location>
</feature>
<comment type="caution">
    <text evidence="2">The sequence shown here is derived from an EMBL/GenBank/DDBJ whole genome shotgun (WGS) entry which is preliminary data.</text>
</comment>
<keyword evidence="3" id="KW-1185">Reference proteome</keyword>
<evidence type="ECO:0000313" key="3">
    <source>
        <dbReference type="Proteomes" id="UP000311382"/>
    </source>
</evidence>
<feature type="compositionally biased region" description="Basic and acidic residues" evidence="1">
    <location>
        <begin position="145"/>
        <end position="157"/>
    </location>
</feature>
<dbReference type="AlphaFoldDB" id="A0A5C5FVZ4"/>
<dbReference type="EMBL" id="SOZI01000052">
    <property type="protein sequence ID" value="TNY21043.1"/>
    <property type="molecule type" value="Genomic_DNA"/>
</dbReference>
<name>A0A5C5FVZ4_9BASI</name>
<evidence type="ECO:0000313" key="2">
    <source>
        <dbReference type="EMBL" id="TNY21043.1"/>
    </source>
</evidence>
<dbReference type="Proteomes" id="UP000311382">
    <property type="component" value="Unassembled WGS sequence"/>
</dbReference>
<sequence length="314" mass="35175">MTVADILEELQKEKEHLADEFLEDALRVGVSGCNVVDALLGVSRPAGFVQSVAEAMYELVLRGGEVIKKENAFKERVGLNEAEGRHKQLTEDLVAAYGPREAIQILEQGARASPASPHCEFSELTQFARRRRGDREALGGKTRPRAADSNHALDHRRLGPSRKGCGQVEHGLSCVLLRLRAFHRLNCGSRSTAGDKVQEYKAAKGGSEEESKRDEASTLKRRLRDAQAIEQLFLHSQTAEQYEKDRQHMKPYQKFLSRHHPALLGNSEVEMVQRMARGRTAAAGLNPILEESIGHLSLRQRDIYFGRRGGYSRW</sequence>
<organism evidence="2 3">
    <name type="scientific">Rhodotorula diobovata</name>
    <dbReference type="NCBI Taxonomy" id="5288"/>
    <lineage>
        <taxon>Eukaryota</taxon>
        <taxon>Fungi</taxon>
        <taxon>Dikarya</taxon>
        <taxon>Basidiomycota</taxon>
        <taxon>Pucciniomycotina</taxon>
        <taxon>Microbotryomycetes</taxon>
        <taxon>Sporidiobolales</taxon>
        <taxon>Sporidiobolaceae</taxon>
        <taxon>Rhodotorula</taxon>
    </lineage>
</organism>
<proteinExistence type="predicted"/>
<gene>
    <name evidence="2" type="ORF">DMC30DRAFT_396124</name>
</gene>
<feature type="region of interest" description="Disordered" evidence="1">
    <location>
        <begin position="132"/>
        <end position="161"/>
    </location>
</feature>
<protein>
    <submittedName>
        <fullName evidence="2">Uncharacterized protein</fullName>
    </submittedName>
</protein>
<evidence type="ECO:0000256" key="1">
    <source>
        <dbReference type="SAM" id="MobiDB-lite"/>
    </source>
</evidence>
<accession>A0A5C5FVZ4</accession>
<reference evidence="2 3" key="1">
    <citation type="submission" date="2019-03" db="EMBL/GenBank/DDBJ databases">
        <title>Rhodosporidium diobovatum UCD-FST 08-225 genome sequencing, assembly, and annotation.</title>
        <authorList>
            <person name="Fakankun I.U."/>
            <person name="Fristensky B."/>
            <person name="Levin D.B."/>
        </authorList>
    </citation>
    <scope>NUCLEOTIDE SEQUENCE [LARGE SCALE GENOMIC DNA]</scope>
    <source>
        <strain evidence="2 3">UCD-FST 08-225</strain>
    </source>
</reference>
<dbReference type="OrthoDB" id="10658033at2759"/>